<accession>A0ACB8A8A8</accession>
<dbReference type="Proteomes" id="UP000790377">
    <property type="component" value="Unassembled WGS sequence"/>
</dbReference>
<organism evidence="1 2">
    <name type="scientific">Hygrophoropsis aurantiaca</name>
    <dbReference type="NCBI Taxonomy" id="72124"/>
    <lineage>
        <taxon>Eukaryota</taxon>
        <taxon>Fungi</taxon>
        <taxon>Dikarya</taxon>
        <taxon>Basidiomycota</taxon>
        <taxon>Agaricomycotina</taxon>
        <taxon>Agaricomycetes</taxon>
        <taxon>Agaricomycetidae</taxon>
        <taxon>Boletales</taxon>
        <taxon>Coniophorineae</taxon>
        <taxon>Hygrophoropsidaceae</taxon>
        <taxon>Hygrophoropsis</taxon>
    </lineage>
</organism>
<keyword evidence="2" id="KW-1185">Reference proteome</keyword>
<proteinExistence type="predicted"/>
<gene>
    <name evidence="1" type="ORF">BJ138DRAFT_1102774</name>
</gene>
<dbReference type="EMBL" id="MU267766">
    <property type="protein sequence ID" value="KAH7909323.1"/>
    <property type="molecule type" value="Genomic_DNA"/>
</dbReference>
<reference evidence="1" key="1">
    <citation type="journal article" date="2021" name="New Phytol.">
        <title>Evolutionary innovations through gain and loss of genes in the ectomycorrhizal Boletales.</title>
        <authorList>
            <person name="Wu G."/>
            <person name="Miyauchi S."/>
            <person name="Morin E."/>
            <person name="Kuo A."/>
            <person name="Drula E."/>
            <person name="Varga T."/>
            <person name="Kohler A."/>
            <person name="Feng B."/>
            <person name="Cao Y."/>
            <person name="Lipzen A."/>
            <person name="Daum C."/>
            <person name="Hundley H."/>
            <person name="Pangilinan J."/>
            <person name="Johnson J."/>
            <person name="Barry K."/>
            <person name="LaButti K."/>
            <person name="Ng V."/>
            <person name="Ahrendt S."/>
            <person name="Min B."/>
            <person name="Choi I.G."/>
            <person name="Park H."/>
            <person name="Plett J.M."/>
            <person name="Magnuson J."/>
            <person name="Spatafora J.W."/>
            <person name="Nagy L.G."/>
            <person name="Henrissat B."/>
            <person name="Grigoriev I.V."/>
            <person name="Yang Z.L."/>
            <person name="Xu J."/>
            <person name="Martin F.M."/>
        </authorList>
    </citation>
    <scope>NUCLEOTIDE SEQUENCE</scope>
    <source>
        <strain evidence="1">ATCC 28755</strain>
    </source>
</reference>
<evidence type="ECO:0000313" key="2">
    <source>
        <dbReference type="Proteomes" id="UP000790377"/>
    </source>
</evidence>
<protein>
    <submittedName>
        <fullName evidence="1">Glycosyltransferase family 1 protein</fullName>
    </submittedName>
</protein>
<sequence length="237" mass="26429">MSIITFSGVLILLALTVRTFAILSGYPRRPKPSEQNLSNSKTRSVAVFLGSGGHTSEAMMLVSALDFSRYTPRTYVVSEGDTLSAHKATTLEQSKAASLSSSNTQMRRQYNIEIVPRARRVHQSLLTTPSTALLSLMFCIYLVSIKPLFAKSGFRRPFADVLILNGPGTCVILCVAVLLNKFIGLPSPRIIYVESFARVRSLSLSGRLLCRIVDRFIVQWPELARRDSRKEYRGWLV</sequence>
<evidence type="ECO:0000313" key="1">
    <source>
        <dbReference type="EMBL" id="KAH7909323.1"/>
    </source>
</evidence>
<comment type="caution">
    <text evidence="1">The sequence shown here is derived from an EMBL/GenBank/DDBJ whole genome shotgun (WGS) entry which is preliminary data.</text>
</comment>
<name>A0ACB8A8A8_9AGAM</name>